<reference evidence="2" key="2">
    <citation type="journal article" date="2018" name="Plant J.">
        <title>The Sorghum bicolor reference genome: improved assembly, gene annotations, a transcriptome atlas, and signatures of genome organization.</title>
        <authorList>
            <person name="McCormick R.F."/>
            <person name="Truong S.K."/>
            <person name="Sreedasyam A."/>
            <person name="Jenkins J."/>
            <person name="Shu S."/>
            <person name="Sims D."/>
            <person name="Kennedy M."/>
            <person name="Amirebrahimi M."/>
            <person name="Weers B.D."/>
            <person name="McKinley B."/>
            <person name="Mattison A."/>
            <person name="Morishige D.T."/>
            <person name="Grimwood J."/>
            <person name="Schmutz J."/>
            <person name="Mullet J.E."/>
        </authorList>
    </citation>
    <scope>NUCLEOTIDE SEQUENCE [LARGE SCALE GENOMIC DNA]</scope>
    <source>
        <strain evidence="2">cv. BTx623</strain>
    </source>
</reference>
<dbReference type="Proteomes" id="UP000000768">
    <property type="component" value="Chromosome 4"/>
</dbReference>
<evidence type="ECO:0000313" key="2">
    <source>
        <dbReference type="Proteomes" id="UP000000768"/>
    </source>
</evidence>
<keyword evidence="2" id="KW-1185">Reference proteome</keyword>
<dbReference type="InParanoid" id="A0A194YPV3"/>
<proteinExistence type="predicted"/>
<reference evidence="1 2" key="1">
    <citation type="journal article" date="2009" name="Nature">
        <title>The Sorghum bicolor genome and the diversification of grasses.</title>
        <authorList>
            <person name="Paterson A.H."/>
            <person name="Bowers J.E."/>
            <person name="Bruggmann R."/>
            <person name="Dubchak I."/>
            <person name="Grimwood J."/>
            <person name="Gundlach H."/>
            <person name="Haberer G."/>
            <person name="Hellsten U."/>
            <person name="Mitros T."/>
            <person name="Poliakov A."/>
            <person name="Schmutz J."/>
            <person name="Spannagl M."/>
            <person name="Tang H."/>
            <person name="Wang X."/>
            <person name="Wicker T."/>
            <person name="Bharti A.K."/>
            <person name="Chapman J."/>
            <person name="Feltus F.A."/>
            <person name="Gowik U."/>
            <person name="Grigoriev I.V."/>
            <person name="Lyons E."/>
            <person name="Maher C.A."/>
            <person name="Martis M."/>
            <person name="Narechania A."/>
            <person name="Otillar R.P."/>
            <person name="Penning B.W."/>
            <person name="Salamov A.A."/>
            <person name="Wang Y."/>
            <person name="Zhang L."/>
            <person name="Carpita N.C."/>
            <person name="Freeling M."/>
            <person name="Gingle A.R."/>
            <person name="Hash C.T."/>
            <person name="Keller B."/>
            <person name="Klein P."/>
            <person name="Kresovich S."/>
            <person name="McCann M.C."/>
            <person name="Ming R."/>
            <person name="Peterson D.G."/>
            <person name="Mehboob-ur-Rahman"/>
            <person name="Ware D."/>
            <person name="Westhoff P."/>
            <person name="Mayer K.F."/>
            <person name="Messing J."/>
            <person name="Rokhsar D.S."/>
        </authorList>
    </citation>
    <scope>NUCLEOTIDE SEQUENCE [LARGE SCALE GENOMIC DNA]</scope>
    <source>
        <strain evidence="2">cv. BTx623</strain>
    </source>
</reference>
<dbReference type="EMBL" id="CM000763">
    <property type="protein sequence ID" value="KXG30254.1"/>
    <property type="molecule type" value="Genomic_DNA"/>
</dbReference>
<protein>
    <submittedName>
        <fullName evidence="1">Uncharacterized protein</fullName>
    </submittedName>
</protein>
<dbReference type="AlphaFoldDB" id="A0A194YPV3"/>
<accession>A0A194YPV3</accession>
<gene>
    <name evidence="1" type="ORF">SORBI_3004G151900</name>
</gene>
<name>A0A194YPV3_SORBI</name>
<evidence type="ECO:0000313" key="1">
    <source>
        <dbReference type="EMBL" id="KXG30254.1"/>
    </source>
</evidence>
<organism evidence="1 2">
    <name type="scientific">Sorghum bicolor</name>
    <name type="common">Sorghum</name>
    <name type="synonym">Sorghum vulgare</name>
    <dbReference type="NCBI Taxonomy" id="4558"/>
    <lineage>
        <taxon>Eukaryota</taxon>
        <taxon>Viridiplantae</taxon>
        <taxon>Streptophyta</taxon>
        <taxon>Embryophyta</taxon>
        <taxon>Tracheophyta</taxon>
        <taxon>Spermatophyta</taxon>
        <taxon>Magnoliopsida</taxon>
        <taxon>Liliopsida</taxon>
        <taxon>Poales</taxon>
        <taxon>Poaceae</taxon>
        <taxon>PACMAD clade</taxon>
        <taxon>Panicoideae</taxon>
        <taxon>Andropogonodae</taxon>
        <taxon>Andropogoneae</taxon>
        <taxon>Sorghinae</taxon>
        <taxon>Sorghum</taxon>
    </lineage>
</organism>
<dbReference type="Gramene" id="KXG30254">
    <property type="protein sequence ID" value="KXG30254"/>
    <property type="gene ID" value="SORBI_3004G151900"/>
</dbReference>
<sequence length="51" mass="5627">MGSRFATEPVTCAGQSPVVVHEKGKVKKLKVVKTRRNYELVMCDLLAHIAS</sequence>